<evidence type="ECO:0000313" key="6">
    <source>
        <dbReference type="EMBL" id="KIW59226.1"/>
    </source>
</evidence>
<gene>
    <name evidence="6" type="ORF">PV05_03689</name>
</gene>
<dbReference type="GO" id="GO:0000981">
    <property type="term" value="F:DNA-binding transcription factor activity, RNA polymerase II-specific"/>
    <property type="evidence" value="ECO:0007669"/>
    <property type="project" value="InterPro"/>
</dbReference>
<evidence type="ECO:0000256" key="4">
    <source>
        <dbReference type="ARBA" id="ARBA00023242"/>
    </source>
</evidence>
<dbReference type="GO" id="GO:0008270">
    <property type="term" value="F:zinc ion binding"/>
    <property type="evidence" value="ECO:0007669"/>
    <property type="project" value="InterPro"/>
</dbReference>
<protein>
    <recommendedName>
        <fullName evidence="5">Zn(2)-C6 fungal-type domain-containing protein</fullName>
    </recommendedName>
</protein>
<dbReference type="InterPro" id="IPR036864">
    <property type="entry name" value="Zn2-C6_fun-type_DNA-bd_sf"/>
</dbReference>
<dbReference type="OrthoDB" id="2991872at2759"/>
<dbReference type="CDD" id="cd00067">
    <property type="entry name" value="GAL4"/>
    <property type="match status" value="1"/>
</dbReference>
<dbReference type="RefSeq" id="XP_013319810.1">
    <property type="nucleotide sequence ID" value="XM_013464356.1"/>
</dbReference>
<dbReference type="Pfam" id="PF00172">
    <property type="entry name" value="Zn_clus"/>
    <property type="match status" value="1"/>
</dbReference>
<keyword evidence="4" id="KW-0539">Nucleus</keyword>
<accession>A0A0D2C306</accession>
<dbReference type="Gene3D" id="4.10.240.10">
    <property type="entry name" value="Zn(2)-C6 fungal-type DNA-binding domain"/>
    <property type="match status" value="1"/>
</dbReference>
<name>A0A0D2C306_9EURO</name>
<dbReference type="PANTHER" id="PTHR38791:SF1">
    <property type="entry name" value="TRANSCRIPTION FACTOR, PUTATIVE-RELATED"/>
    <property type="match status" value="1"/>
</dbReference>
<feature type="domain" description="Zn(2)-C6 fungal-type" evidence="5">
    <location>
        <begin position="7"/>
        <end position="35"/>
    </location>
</feature>
<dbReference type="Proteomes" id="UP000054342">
    <property type="component" value="Unassembled WGS sequence"/>
</dbReference>
<dbReference type="GO" id="GO:0003677">
    <property type="term" value="F:DNA binding"/>
    <property type="evidence" value="ECO:0007669"/>
    <property type="project" value="UniProtKB-KW"/>
</dbReference>
<evidence type="ECO:0000313" key="7">
    <source>
        <dbReference type="Proteomes" id="UP000054342"/>
    </source>
</evidence>
<dbReference type="AlphaFoldDB" id="A0A0D2C306"/>
<evidence type="ECO:0000256" key="2">
    <source>
        <dbReference type="ARBA" id="ARBA00023125"/>
    </source>
</evidence>
<keyword evidence="2" id="KW-0238">DNA-binding</keyword>
<evidence type="ECO:0000259" key="5">
    <source>
        <dbReference type="PROSITE" id="PS50048"/>
    </source>
</evidence>
<dbReference type="InterPro" id="IPR001138">
    <property type="entry name" value="Zn2Cys6_DnaBD"/>
</dbReference>
<dbReference type="SUPFAM" id="SSF57701">
    <property type="entry name" value="Zn2/Cys6 DNA-binding domain"/>
    <property type="match status" value="1"/>
</dbReference>
<evidence type="ECO:0000256" key="3">
    <source>
        <dbReference type="ARBA" id="ARBA00023163"/>
    </source>
</evidence>
<keyword evidence="1" id="KW-0805">Transcription regulation</keyword>
<dbReference type="GeneID" id="25325597"/>
<dbReference type="EMBL" id="KN847318">
    <property type="protein sequence ID" value="KIW59226.1"/>
    <property type="molecule type" value="Genomic_DNA"/>
</dbReference>
<evidence type="ECO:0000256" key="1">
    <source>
        <dbReference type="ARBA" id="ARBA00023015"/>
    </source>
</evidence>
<dbReference type="PROSITE" id="PS00463">
    <property type="entry name" value="ZN2_CY6_FUNGAL_1"/>
    <property type="match status" value="1"/>
</dbReference>
<sequence>MAITSSGCQTCKIRRIKCDEGKPVCKRCTKSRRVCLPTDAVKQAIFSIHVENRYASGEIRRPRGPRSSLTLLRPHFDIQARAQAYYLHYYVEPTLELPHLTTCVAGSLLAWQESRRNHAGPMIDVALSALALAIFAKTHQVKAAAMEAWSVYHRLLGMTRERIPTMDQENIEACLLTVLLMSRYEGSMHYPAKFASTTKDSFMDLRSWLHHDGALAILKVWNDNQSHLGSASCIIKHARRGSIQSALLRGLPLADWLLDGARFGEKGHQLEYDRILVRTVNLRHAMFRLGQQRYDADLDAIGDLDWEAQEIDKALRDYATNIPYAGSIQCHVLNEQVQNWTWPRVHFFSPTVCTYEGSGYAAMWTIYYAARILVNSTWLRILRLQSSNEEAGSIYDQKRLRCAANLKEIADHLAAALPFVLDRVKMDHPNPPSCQGSIKINTDEVVKPHLATLMVWPLTVASSVEGIDGKQQQWFRSELASIGRIVGDGILECADTKHWALM</sequence>
<keyword evidence="3" id="KW-0804">Transcription</keyword>
<dbReference type="HOGENOM" id="CLU_042813_0_0_1"/>
<dbReference type="PANTHER" id="PTHR38791">
    <property type="entry name" value="ZN(II)2CYS6 TRANSCRIPTION FACTOR (EUROFUNG)-RELATED-RELATED"/>
    <property type="match status" value="1"/>
</dbReference>
<dbReference type="STRING" id="348802.A0A0D2C306"/>
<dbReference type="PROSITE" id="PS50048">
    <property type="entry name" value="ZN2_CY6_FUNGAL_2"/>
    <property type="match status" value="1"/>
</dbReference>
<dbReference type="InterPro" id="IPR053175">
    <property type="entry name" value="DHMBA_Reg_Transcription_Factor"/>
</dbReference>
<reference evidence="6 7" key="1">
    <citation type="submission" date="2015-01" db="EMBL/GenBank/DDBJ databases">
        <title>The Genome Sequence of Exophiala xenobiotica CBS118157.</title>
        <authorList>
            <consortium name="The Broad Institute Genomics Platform"/>
            <person name="Cuomo C."/>
            <person name="de Hoog S."/>
            <person name="Gorbushina A."/>
            <person name="Stielow B."/>
            <person name="Teixiera M."/>
            <person name="Abouelleil A."/>
            <person name="Chapman S.B."/>
            <person name="Priest M."/>
            <person name="Young S.K."/>
            <person name="Wortman J."/>
            <person name="Nusbaum C."/>
            <person name="Birren B."/>
        </authorList>
    </citation>
    <scope>NUCLEOTIDE SEQUENCE [LARGE SCALE GENOMIC DNA]</scope>
    <source>
        <strain evidence="6 7">CBS 118157</strain>
    </source>
</reference>
<organism evidence="6 7">
    <name type="scientific">Exophiala xenobiotica</name>
    <dbReference type="NCBI Taxonomy" id="348802"/>
    <lineage>
        <taxon>Eukaryota</taxon>
        <taxon>Fungi</taxon>
        <taxon>Dikarya</taxon>
        <taxon>Ascomycota</taxon>
        <taxon>Pezizomycotina</taxon>
        <taxon>Eurotiomycetes</taxon>
        <taxon>Chaetothyriomycetidae</taxon>
        <taxon>Chaetothyriales</taxon>
        <taxon>Herpotrichiellaceae</taxon>
        <taxon>Exophiala</taxon>
    </lineage>
</organism>
<proteinExistence type="predicted"/>
<keyword evidence="7" id="KW-1185">Reference proteome</keyword>